<evidence type="ECO:0000256" key="4">
    <source>
        <dbReference type="ARBA" id="ARBA00022840"/>
    </source>
</evidence>
<dbReference type="SMART" id="SM00220">
    <property type="entry name" value="S_TKc"/>
    <property type="match status" value="1"/>
</dbReference>
<comment type="caution">
    <text evidence="6">The sequence shown here is derived from an EMBL/GenBank/DDBJ whole genome shotgun (WGS) entry which is preliminary data.</text>
</comment>
<gene>
    <name evidence="6" type="ORF">POCTA_138.1.T0370323</name>
</gene>
<evidence type="ECO:0000256" key="2">
    <source>
        <dbReference type="ARBA" id="ARBA00022741"/>
    </source>
</evidence>
<evidence type="ECO:0000313" key="6">
    <source>
        <dbReference type="EMBL" id="CAD8160073.1"/>
    </source>
</evidence>
<protein>
    <recommendedName>
        <fullName evidence="5">Protein kinase domain-containing protein</fullName>
    </recommendedName>
</protein>
<dbReference type="InterPro" id="IPR000719">
    <property type="entry name" value="Prot_kinase_dom"/>
</dbReference>
<dbReference type="Pfam" id="PF00069">
    <property type="entry name" value="Pkinase"/>
    <property type="match status" value="1"/>
</dbReference>
<evidence type="ECO:0000313" key="7">
    <source>
        <dbReference type="Proteomes" id="UP000683925"/>
    </source>
</evidence>
<dbReference type="EMBL" id="CAJJDP010000037">
    <property type="protein sequence ID" value="CAD8160073.1"/>
    <property type="molecule type" value="Genomic_DNA"/>
</dbReference>
<dbReference type="PROSITE" id="PS00108">
    <property type="entry name" value="PROTEIN_KINASE_ST"/>
    <property type="match status" value="1"/>
</dbReference>
<organism evidence="6 7">
    <name type="scientific">Paramecium octaurelia</name>
    <dbReference type="NCBI Taxonomy" id="43137"/>
    <lineage>
        <taxon>Eukaryota</taxon>
        <taxon>Sar</taxon>
        <taxon>Alveolata</taxon>
        <taxon>Ciliophora</taxon>
        <taxon>Intramacronucleata</taxon>
        <taxon>Oligohymenophorea</taxon>
        <taxon>Peniculida</taxon>
        <taxon>Parameciidae</taxon>
        <taxon>Paramecium</taxon>
    </lineage>
</organism>
<dbReference type="InterPro" id="IPR008271">
    <property type="entry name" value="Ser/Thr_kinase_AS"/>
</dbReference>
<dbReference type="InterPro" id="IPR045269">
    <property type="entry name" value="Atg1-like"/>
</dbReference>
<keyword evidence="3" id="KW-0418">Kinase</keyword>
<dbReference type="OMA" id="SLIIIME"/>
<reference evidence="6" key="1">
    <citation type="submission" date="2021-01" db="EMBL/GenBank/DDBJ databases">
        <authorList>
            <consortium name="Genoscope - CEA"/>
            <person name="William W."/>
        </authorList>
    </citation>
    <scope>NUCLEOTIDE SEQUENCE</scope>
</reference>
<dbReference type="AlphaFoldDB" id="A0A8S1U7U4"/>
<dbReference type="GO" id="GO:0000407">
    <property type="term" value="C:phagophore assembly site"/>
    <property type="evidence" value="ECO:0007669"/>
    <property type="project" value="TreeGrafter"/>
</dbReference>
<keyword evidence="7" id="KW-1185">Reference proteome</keyword>
<dbReference type="GO" id="GO:0004674">
    <property type="term" value="F:protein serine/threonine kinase activity"/>
    <property type="evidence" value="ECO:0007669"/>
    <property type="project" value="InterPro"/>
</dbReference>
<evidence type="ECO:0000256" key="3">
    <source>
        <dbReference type="ARBA" id="ARBA00022777"/>
    </source>
</evidence>
<dbReference type="PROSITE" id="PS50011">
    <property type="entry name" value="PROTEIN_KINASE_DOM"/>
    <property type="match status" value="1"/>
</dbReference>
<feature type="domain" description="Protein kinase" evidence="5">
    <location>
        <begin position="8"/>
        <end position="278"/>
    </location>
</feature>
<sequence>MKIGQYEIDKKIIIAKGSEGEIYHCVDVYKKDKNLCAKIVQKMTLEDFQKQNAILSKLFQHKNTNLVKLEYYGFDDSTQSLIIIMEKCQSTLKEEINRRKNEKDQFSDEEIWDFLKQFLSGYQILYNLKILHRDIKPENILISSQKGQLIYKLTDFGISKVCSSNSMFMTQIGTPIYAPPELNGGPKQEGTTSLIDINDPNPQSKRDIYALGLILHQMMNGELPFVEKKVAEFKKQIEKFPFKMQNTNRCKILVDLTENMIQYYPQNRISFPDLNQVIQISPKQLCAVLPTKVMPTNQKQIYAFNNCKSQANLFTKIDNDQTKEAAKNINYQKIPTQNINITNNQKDNLKFRSPTQSQIFLNTPVNKSQLIGSQNTNISLQKKNLEPQTQRERVQTEHCFQSKISQRPIKVIDVIKQYIHEVIINYECLISEDKFKRIKELNLNQQILSEENEKQIKSIFRYEKGKINDYNFQALLFYYCLNNYKLPLVFLPPDETECIKFIKQKMQSTV</sequence>
<keyword evidence="2" id="KW-0547">Nucleotide-binding</keyword>
<name>A0A8S1U7U4_PAROT</name>
<keyword evidence="1" id="KW-0808">Transferase</keyword>
<dbReference type="GO" id="GO:0016020">
    <property type="term" value="C:membrane"/>
    <property type="evidence" value="ECO:0007669"/>
    <property type="project" value="TreeGrafter"/>
</dbReference>
<dbReference type="GO" id="GO:0010506">
    <property type="term" value="P:regulation of autophagy"/>
    <property type="evidence" value="ECO:0007669"/>
    <property type="project" value="InterPro"/>
</dbReference>
<dbReference type="GO" id="GO:0000045">
    <property type="term" value="P:autophagosome assembly"/>
    <property type="evidence" value="ECO:0007669"/>
    <property type="project" value="TreeGrafter"/>
</dbReference>
<dbReference type="GO" id="GO:0005776">
    <property type="term" value="C:autophagosome"/>
    <property type="evidence" value="ECO:0007669"/>
    <property type="project" value="TreeGrafter"/>
</dbReference>
<dbReference type="Proteomes" id="UP000683925">
    <property type="component" value="Unassembled WGS sequence"/>
</dbReference>
<accession>A0A8S1U7U4</accession>
<proteinExistence type="predicted"/>
<dbReference type="PANTHER" id="PTHR24348">
    <property type="entry name" value="SERINE/THREONINE-PROTEIN KINASE UNC-51-RELATED"/>
    <property type="match status" value="1"/>
</dbReference>
<keyword evidence="4" id="KW-0067">ATP-binding</keyword>
<evidence type="ECO:0000259" key="5">
    <source>
        <dbReference type="PROSITE" id="PS50011"/>
    </source>
</evidence>
<dbReference type="GO" id="GO:0005524">
    <property type="term" value="F:ATP binding"/>
    <property type="evidence" value="ECO:0007669"/>
    <property type="project" value="UniProtKB-KW"/>
</dbReference>
<dbReference type="OrthoDB" id="69842at2759"/>
<dbReference type="GO" id="GO:0005829">
    <property type="term" value="C:cytosol"/>
    <property type="evidence" value="ECO:0007669"/>
    <property type="project" value="TreeGrafter"/>
</dbReference>
<dbReference type="PANTHER" id="PTHR24348:SF22">
    <property type="entry name" value="NON-SPECIFIC SERINE_THREONINE PROTEIN KINASE"/>
    <property type="match status" value="1"/>
</dbReference>
<evidence type="ECO:0000256" key="1">
    <source>
        <dbReference type="ARBA" id="ARBA00022679"/>
    </source>
</evidence>